<dbReference type="Proteomes" id="UP000319094">
    <property type="component" value="Unassembled WGS sequence"/>
</dbReference>
<dbReference type="EMBL" id="VFON01000002">
    <property type="protein sequence ID" value="TQL40668.1"/>
    <property type="molecule type" value="Genomic_DNA"/>
</dbReference>
<dbReference type="InterPro" id="IPR001900">
    <property type="entry name" value="RNase_II/R"/>
</dbReference>
<sequence>MPSRRTHIAPHAPGGQLAAALTALREASGITDAFPPPALAEAQTRVPPEPELDLRHIEFVTLDPAESRDLDQAFHIERTGDPESAGRGFTLRYAIADVPGFVSAGGALDAEARRRGQTLYLPDGSVPLHPRELSEGRASLLPDVDRSAYVWTIELDAHGRSTLDGAAVTEPRVERARIRSRAKLDYVSAQAAVDAASTGASALTGPLALLPELGELRIACERERGGASLNMAEEEVIRDDRGYRIERRFPLRVEEWNAQLSLLTGMAAGRIMLDGGIGILRTMSPPDVAALAEFRERVAALGLPWPENIPYGEYLRTVPADTPAGAAVLHAASSLFRGADYAAFGVERDGEVLVPPAHPEQAAIAAPYAHVTAPLRRLVDRWGLAICEALCASREVPAWARESLGDVPGLMRSSASLAGRLGSEALDRIEAALLRDRAGEEFDAVVLEARGETARVQIVDPAVTARMPNPGGALVAGRHARVRVIRADVATGAIELSAV</sequence>
<accession>A0A542XXW9</accession>
<organism evidence="2 3">
    <name type="scientific">Leucobacter komagatae</name>
    <dbReference type="NCBI Taxonomy" id="55969"/>
    <lineage>
        <taxon>Bacteria</taxon>
        <taxon>Bacillati</taxon>
        <taxon>Actinomycetota</taxon>
        <taxon>Actinomycetes</taxon>
        <taxon>Micrococcales</taxon>
        <taxon>Microbacteriaceae</taxon>
        <taxon>Leucobacter</taxon>
    </lineage>
</organism>
<dbReference type="GO" id="GO:0000932">
    <property type="term" value="C:P-body"/>
    <property type="evidence" value="ECO:0007669"/>
    <property type="project" value="TreeGrafter"/>
</dbReference>
<proteinExistence type="predicted"/>
<protein>
    <submittedName>
        <fullName evidence="2">Exoribonuclease R</fullName>
    </submittedName>
</protein>
<name>A0A542XXW9_9MICO</name>
<reference evidence="2 3" key="1">
    <citation type="submission" date="2019-06" db="EMBL/GenBank/DDBJ databases">
        <title>Sequencing the genomes of 1000 actinobacteria strains.</title>
        <authorList>
            <person name="Klenk H.-P."/>
        </authorList>
    </citation>
    <scope>NUCLEOTIDE SEQUENCE [LARGE SCALE GENOMIC DNA]</scope>
    <source>
        <strain evidence="2 3">DSM 8803</strain>
    </source>
</reference>
<evidence type="ECO:0000259" key="1">
    <source>
        <dbReference type="SMART" id="SM00955"/>
    </source>
</evidence>
<dbReference type="SMART" id="SM00955">
    <property type="entry name" value="RNB"/>
    <property type="match status" value="1"/>
</dbReference>
<dbReference type="GO" id="GO:0003723">
    <property type="term" value="F:RNA binding"/>
    <property type="evidence" value="ECO:0007669"/>
    <property type="project" value="InterPro"/>
</dbReference>
<dbReference type="PANTHER" id="PTHR23355">
    <property type="entry name" value="RIBONUCLEASE"/>
    <property type="match status" value="1"/>
</dbReference>
<comment type="caution">
    <text evidence="2">The sequence shown here is derived from an EMBL/GenBank/DDBJ whole genome shotgun (WGS) entry which is preliminary data.</text>
</comment>
<gene>
    <name evidence="2" type="ORF">FB468_3189</name>
</gene>
<dbReference type="InterPro" id="IPR050180">
    <property type="entry name" value="RNR_Ribonuclease"/>
</dbReference>
<dbReference type="AlphaFoldDB" id="A0A542XXW9"/>
<dbReference type="Pfam" id="PF00773">
    <property type="entry name" value="RNB"/>
    <property type="match status" value="1"/>
</dbReference>
<keyword evidence="3" id="KW-1185">Reference proteome</keyword>
<dbReference type="InterPro" id="IPR012340">
    <property type="entry name" value="NA-bd_OB-fold"/>
</dbReference>
<feature type="domain" description="RNB" evidence="1">
    <location>
        <begin position="51"/>
        <end position="393"/>
    </location>
</feature>
<dbReference type="GO" id="GO:0006402">
    <property type="term" value="P:mRNA catabolic process"/>
    <property type="evidence" value="ECO:0007669"/>
    <property type="project" value="TreeGrafter"/>
</dbReference>
<evidence type="ECO:0000313" key="2">
    <source>
        <dbReference type="EMBL" id="TQL40668.1"/>
    </source>
</evidence>
<dbReference type="Pfam" id="PF18614">
    <property type="entry name" value="RNase_II_C_S1"/>
    <property type="match status" value="1"/>
</dbReference>
<dbReference type="OrthoDB" id="5800376at2"/>
<dbReference type="RefSeq" id="WP_141888702.1">
    <property type="nucleotide sequence ID" value="NZ_BAAAUY010000023.1"/>
</dbReference>
<dbReference type="InterPro" id="IPR040596">
    <property type="entry name" value="RNase_II_C_S1"/>
</dbReference>
<dbReference type="PANTHER" id="PTHR23355:SF42">
    <property type="entry name" value="RIBONUCLEASE II, CHLOROPLASTIC_MITOCHONDRIAL"/>
    <property type="match status" value="1"/>
</dbReference>
<dbReference type="GO" id="GO:0000175">
    <property type="term" value="F:3'-5'-RNA exonuclease activity"/>
    <property type="evidence" value="ECO:0007669"/>
    <property type="project" value="TreeGrafter"/>
</dbReference>
<evidence type="ECO:0000313" key="3">
    <source>
        <dbReference type="Proteomes" id="UP000319094"/>
    </source>
</evidence>
<dbReference type="SUPFAM" id="SSF50249">
    <property type="entry name" value="Nucleic acid-binding proteins"/>
    <property type="match status" value="1"/>
</dbReference>